<keyword evidence="3" id="KW-1185">Reference proteome</keyword>
<dbReference type="Gene3D" id="6.10.340.10">
    <property type="match status" value="1"/>
</dbReference>
<feature type="transmembrane region" description="Helical" evidence="1">
    <location>
        <begin position="12"/>
        <end position="36"/>
    </location>
</feature>
<sequence length="287" mass="32080">MSTEQPELKFGNLNLWIVGFSPLLPQLIGSAFNIWYNTTRVQPLLSSIQQQFFTNTVLGYNAIAYPIAIAVWTYCLMSVHKPINALIHRQTISQRQLTQLRRRVINLPWWGTGIAAVCWFACIPIFLTILQLSPDPLNPLVLLYLPISLTISGLIAVTQSFFMIELLSQKLLYPFLFKDIKAHTILGAYALSLNHRGLLVVISTGICPIVSLLLLISIPPPADWQNLWFALTVGIIGIIFGLISALMLGHTVLEPVMALKFASQEVESGNFTTRILLKRADEFGTLH</sequence>
<dbReference type="RefSeq" id="WP_323263423.1">
    <property type="nucleotide sequence ID" value="NZ_JAYGIE010000124.1"/>
</dbReference>
<feature type="transmembrane region" description="Helical" evidence="1">
    <location>
        <begin position="107"/>
        <end position="129"/>
    </location>
</feature>
<dbReference type="Proteomes" id="UP001301388">
    <property type="component" value="Unassembled WGS sequence"/>
</dbReference>
<protein>
    <submittedName>
        <fullName evidence="2">Uncharacterized protein</fullName>
    </submittedName>
</protein>
<gene>
    <name evidence="2" type="ORF">VB774_22565</name>
</gene>
<comment type="caution">
    <text evidence="2">The sequence shown here is derived from an EMBL/GenBank/DDBJ whole genome shotgun (WGS) entry which is preliminary data.</text>
</comment>
<keyword evidence="1" id="KW-0472">Membrane</keyword>
<organism evidence="2 3">
    <name type="scientific">Pseudanabaena galeata UHCC 0370</name>
    <dbReference type="NCBI Taxonomy" id="3110310"/>
    <lineage>
        <taxon>Bacteria</taxon>
        <taxon>Bacillati</taxon>
        <taxon>Cyanobacteriota</taxon>
        <taxon>Cyanophyceae</taxon>
        <taxon>Pseudanabaenales</taxon>
        <taxon>Pseudanabaenaceae</taxon>
        <taxon>Pseudanabaena</taxon>
    </lineage>
</organism>
<feature type="transmembrane region" description="Helical" evidence="1">
    <location>
        <begin position="197"/>
        <end position="216"/>
    </location>
</feature>
<dbReference type="CDD" id="cd06225">
    <property type="entry name" value="HAMP"/>
    <property type="match status" value="1"/>
</dbReference>
<keyword evidence="1" id="KW-0812">Transmembrane</keyword>
<feature type="transmembrane region" description="Helical" evidence="1">
    <location>
        <begin position="63"/>
        <end position="87"/>
    </location>
</feature>
<evidence type="ECO:0000256" key="1">
    <source>
        <dbReference type="SAM" id="Phobius"/>
    </source>
</evidence>
<evidence type="ECO:0000313" key="3">
    <source>
        <dbReference type="Proteomes" id="UP001301388"/>
    </source>
</evidence>
<proteinExistence type="predicted"/>
<reference evidence="2 3" key="1">
    <citation type="submission" date="2023-12" db="EMBL/GenBank/DDBJ databases">
        <title>Baltic Sea Cyanobacteria.</title>
        <authorList>
            <person name="Delbaje E."/>
            <person name="Fewer D.P."/>
            <person name="Shishido T.K."/>
        </authorList>
    </citation>
    <scope>NUCLEOTIDE SEQUENCE [LARGE SCALE GENOMIC DNA]</scope>
    <source>
        <strain evidence="2 3">UHCC 0370</strain>
    </source>
</reference>
<feature type="transmembrane region" description="Helical" evidence="1">
    <location>
        <begin position="141"/>
        <end position="164"/>
    </location>
</feature>
<dbReference type="EMBL" id="JAYGIE010000124">
    <property type="protein sequence ID" value="MEA5480427.1"/>
    <property type="molecule type" value="Genomic_DNA"/>
</dbReference>
<name>A0ABU5TQ11_9CYAN</name>
<keyword evidence="1" id="KW-1133">Transmembrane helix</keyword>
<evidence type="ECO:0000313" key="2">
    <source>
        <dbReference type="EMBL" id="MEA5480427.1"/>
    </source>
</evidence>
<feature type="transmembrane region" description="Helical" evidence="1">
    <location>
        <begin position="228"/>
        <end position="249"/>
    </location>
</feature>
<accession>A0ABU5TQ11</accession>